<organism evidence="3 4">
    <name type="scientific">SAR86 cluster bacterium BACL1 MAG-120920-bin57</name>
    <dbReference type="NCBI Taxonomy" id="1655571"/>
    <lineage>
        <taxon>Bacteria</taxon>
        <taxon>Pseudomonadati</taxon>
        <taxon>Pseudomonadota</taxon>
        <taxon>Gammaproteobacteria</taxon>
        <taxon>SAR86 cluster</taxon>
    </lineage>
</organism>
<dbReference type="GO" id="GO:0005886">
    <property type="term" value="C:plasma membrane"/>
    <property type="evidence" value="ECO:0007669"/>
    <property type="project" value="TreeGrafter"/>
</dbReference>
<reference evidence="4" key="1">
    <citation type="submission" date="2015-10" db="EMBL/GenBank/DDBJ databases">
        <title>Metagenome-Assembled Genomes uncover a global brackish microbiome.</title>
        <authorList>
            <person name="Hugerth L.W."/>
            <person name="Larsson J."/>
            <person name="Alneberg J."/>
            <person name="Lindh M.V."/>
            <person name="Legrand C."/>
            <person name="Pinhassi J."/>
            <person name="Andersson A."/>
        </authorList>
    </citation>
    <scope>NUCLEOTIDE SEQUENCE [LARGE SCALE GENOMIC DNA]</scope>
</reference>
<dbReference type="PANTHER" id="PTHR32309:SF13">
    <property type="entry name" value="FERRIC ENTEROBACTIN TRANSPORT PROTEIN FEPE"/>
    <property type="match status" value="1"/>
</dbReference>
<dbReference type="GO" id="GO:0004713">
    <property type="term" value="F:protein tyrosine kinase activity"/>
    <property type="evidence" value="ECO:0007669"/>
    <property type="project" value="TreeGrafter"/>
</dbReference>
<keyword evidence="1" id="KW-1133">Transmembrane helix</keyword>
<dbReference type="InterPro" id="IPR050445">
    <property type="entry name" value="Bact_polysacc_biosynth/exp"/>
</dbReference>
<gene>
    <name evidence="3" type="ORF">ABR63_05475</name>
</gene>
<keyword evidence="1" id="KW-0472">Membrane</keyword>
<sequence>MPMEANQGMSGMLGQYSGMASLAGISLPSESGSKAQEAIARIQSFEFFSNSFLPHIKLENLMAVKKWNQASNTLTYDASAFNSESGQWVRKVKPPTSTIPSSQEAYKKQYQAIMSVSEDKKTSFVTLSVEHKSPVIAQQWVEIMMDQIDQVMRDQDRQTALQSIAYLNSLAPTVNYEEISKALASLQQEQMKRLMMVEANENYIFKVLDSPIVPEMKVKPKRSLIVILGTMLGMMLSVLGVLVLHYTRTSSEHDEPGFR</sequence>
<name>A0A0R2PFR0_9GAMM</name>
<dbReference type="EMBL" id="LIAV01000499">
    <property type="protein sequence ID" value="KRO36809.1"/>
    <property type="molecule type" value="Genomic_DNA"/>
</dbReference>
<feature type="transmembrane region" description="Helical" evidence="1">
    <location>
        <begin position="224"/>
        <end position="246"/>
    </location>
</feature>
<evidence type="ECO:0000313" key="3">
    <source>
        <dbReference type="EMBL" id="KRO36809.1"/>
    </source>
</evidence>
<evidence type="ECO:0000313" key="4">
    <source>
        <dbReference type="Proteomes" id="UP000050874"/>
    </source>
</evidence>
<dbReference type="Pfam" id="PF13807">
    <property type="entry name" value="GNVR"/>
    <property type="match status" value="1"/>
</dbReference>
<dbReference type="AlphaFoldDB" id="A0A0R2PFR0"/>
<protein>
    <recommendedName>
        <fullName evidence="2">Tyrosine-protein kinase G-rich domain-containing protein</fullName>
    </recommendedName>
</protein>
<dbReference type="InterPro" id="IPR032807">
    <property type="entry name" value="GNVR"/>
</dbReference>
<evidence type="ECO:0000256" key="1">
    <source>
        <dbReference type="SAM" id="Phobius"/>
    </source>
</evidence>
<dbReference type="Proteomes" id="UP000050874">
    <property type="component" value="Unassembled WGS sequence"/>
</dbReference>
<keyword evidence="1" id="KW-0812">Transmembrane</keyword>
<comment type="caution">
    <text evidence="3">The sequence shown here is derived from an EMBL/GenBank/DDBJ whole genome shotgun (WGS) entry which is preliminary data.</text>
</comment>
<evidence type="ECO:0000259" key="2">
    <source>
        <dbReference type="Pfam" id="PF13807"/>
    </source>
</evidence>
<proteinExistence type="predicted"/>
<feature type="domain" description="Tyrosine-protein kinase G-rich" evidence="2">
    <location>
        <begin position="185"/>
        <end position="243"/>
    </location>
</feature>
<dbReference type="PANTHER" id="PTHR32309">
    <property type="entry name" value="TYROSINE-PROTEIN KINASE"/>
    <property type="match status" value="1"/>
</dbReference>
<accession>A0A0R2PFR0</accession>